<comment type="subcellular location">
    <subcellularLocation>
        <location evidence="2">Membrane</location>
        <topology evidence="2">Multi-pass membrane protein</topology>
    </subcellularLocation>
    <subcellularLocation>
        <location evidence="3">Secreted</location>
    </subcellularLocation>
</comment>
<feature type="transmembrane region" description="Helical" evidence="21">
    <location>
        <begin position="252"/>
        <end position="270"/>
    </location>
</feature>
<feature type="transmembrane region" description="Helical" evidence="21">
    <location>
        <begin position="219"/>
        <end position="240"/>
    </location>
</feature>
<dbReference type="GO" id="GO:0046872">
    <property type="term" value="F:metal ion binding"/>
    <property type="evidence" value="ECO:0007669"/>
    <property type="project" value="UniProtKB-KW"/>
</dbReference>
<evidence type="ECO:0000256" key="5">
    <source>
        <dbReference type="ARBA" id="ARBA00011245"/>
    </source>
</evidence>
<dbReference type="InterPro" id="IPR011701">
    <property type="entry name" value="MFS"/>
</dbReference>
<evidence type="ECO:0000256" key="11">
    <source>
        <dbReference type="ARBA" id="ARBA00022723"/>
    </source>
</evidence>
<dbReference type="eggNOG" id="KOG2533">
    <property type="taxonomic scope" value="Eukaryota"/>
</dbReference>
<keyword evidence="14 19" id="KW-0862">Zinc</keyword>
<dbReference type="Pfam" id="PF02225">
    <property type="entry name" value="PA"/>
    <property type="match status" value="1"/>
</dbReference>
<dbReference type="CDD" id="cd03876">
    <property type="entry name" value="M28_SGAP_like"/>
    <property type="match status" value="1"/>
</dbReference>
<dbReference type="Gene3D" id="3.50.30.30">
    <property type="match status" value="1"/>
</dbReference>
<comment type="similarity">
    <text evidence="4">Belongs to the peptidase M28 family. M28A subfamily.</text>
</comment>
<dbReference type="InterPro" id="IPR046450">
    <property type="entry name" value="PA_dom_sf"/>
</dbReference>
<keyword evidence="6" id="KW-0031">Aminopeptidase</keyword>
<evidence type="ECO:0000256" key="1">
    <source>
        <dbReference type="ARBA" id="ARBA00001947"/>
    </source>
</evidence>
<evidence type="ECO:0000259" key="22">
    <source>
        <dbReference type="Pfam" id="PF02225"/>
    </source>
</evidence>
<evidence type="ECO:0000313" key="25">
    <source>
        <dbReference type="Proteomes" id="UP000190312"/>
    </source>
</evidence>
<dbReference type="GO" id="GO:0016020">
    <property type="term" value="C:membrane"/>
    <property type="evidence" value="ECO:0007669"/>
    <property type="project" value="UniProtKB-SubCell"/>
</dbReference>
<organism evidence="24 25">
    <name type="scientific">Aspergillus oryzae</name>
    <name type="common">Yellow koji mold</name>
    <dbReference type="NCBI Taxonomy" id="5062"/>
    <lineage>
        <taxon>Eukaryota</taxon>
        <taxon>Fungi</taxon>
        <taxon>Dikarya</taxon>
        <taxon>Ascomycota</taxon>
        <taxon>Pezizomycotina</taxon>
        <taxon>Eurotiomycetes</taxon>
        <taxon>Eurotiomycetidae</taxon>
        <taxon>Eurotiales</taxon>
        <taxon>Aspergillaceae</taxon>
        <taxon>Aspergillus</taxon>
        <taxon>Aspergillus subgen. Circumdati</taxon>
    </lineage>
</organism>
<dbReference type="FunFam" id="3.50.30.30:FF:000030">
    <property type="entry name" value="Peptide hydrolase"/>
    <property type="match status" value="1"/>
</dbReference>
<evidence type="ECO:0000313" key="24">
    <source>
        <dbReference type="EMBL" id="OOO10550.1"/>
    </source>
</evidence>
<evidence type="ECO:0000256" key="9">
    <source>
        <dbReference type="ARBA" id="ARBA00022670"/>
    </source>
</evidence>
<evidence type="ECO:0000256" key="2">
    <source>
        <dbReference type="ARBA" id="ARBA00004141"/>
    </source>
</evidence>
<keyword evidence="15 21" id="KW-1133">Transmembrane helix</keyword>
<dbReference type="Gene3D" id="3.40.630.10">
    <property type="entry name" value="Zn peptidases"/>
    <property type="match status" value="1"/>
</dbReference>
<evidence type="ECO:0000256" key="19">
    <source>
        <dbReference type="RuleBase" id="RU361240"/>
    </source>
</evidence>
<evidence type="ECO:0000256" key="7">
    <source>
        <dbReference type="ARBA" id="ARBA00022448"/>
    </source>
</evidence>
<dbReference type="GO" id="GO:0006508">
    <property type="term" value="P:proteolysis"/>
    <property type="evidence" value="ECO:0007669"/>
    <property type="project" value="UniProtKB-KW"/>
</dbReference>
<accession>A0A1S9DNG7</accession>
<evidence type="ECO:0000259" key="23">
    <source>
        <dbReference type="Pfam" id="PF04389"/>
    </source>
</evidence>
<dbReference type="CDD" id="cd02130">
    <property type="entry name" value="PA_ScAPY_like"/>
    <property type="match status" value="1"/>
</dbReference>
<feature type="transmembrane region" description="Helical" evidence="21">
    <location>
        <begin position="187"/>
        <end position="207"/>
    </location>
</feature>
<feature type="domain" description="Peptidase M28" evidence="23">
    <location>
        <begin position="868"/>
        <end position="1074"/>
    </location>
</feature>
<feature type="compositionally biased region" description="Polar residues" evidence="20">
    <location>
        <begin position="534"/>
        <end position="551"/>
    </location>
</feature>
<dbReference type="SUPFAM" id="SSF103473">
    <property type="entry name" value="MFS general substrate transporter"/>
    <property type="match status" value="1"/>
</dbReference>
<dbReference type="InterPro" id="IPR041756">
    <property type="entry name" value="M28_SGAP-like"/>
</dbReference>
<dbReference type="Pfam" id="PF07690">
    <property type="entry name" value="MFS_1"/>
    <property type="match status" value="1"/>
</dbReference>
<evidence type="ECO:0000256" key="16">
    <source>
        <dbReference type="ARBA" id="ARBA00023049"/>
    </source>
</evidence>
<keyword evidence="16" id="KW-0482">Metalloprotease</keyword>
<dbReference type="FunFam" id="1.20.1250.20:FF:000106">
    <property type="entry name" value="MFS transporter, putative"/>
    <property type="match status" value="1"/>
</dbReference>
<dbReference type="SUPFAM" id="SSF53187">
    <property type="entry name" value="Zn-dependent exopeptidases"/>
    <property type="match status" value="1"/>
</dbReference>
<dbReference type="FunFam" id="1.20.1250.20:FF:000247">
    <property type="entry name" value="MFS general substrate transporter"/>
    <property type="match status" value="1"/>
</dbReference>
<feature type="domain" description="PA" evidence="22">
    <location>
        <begin position="754"/>
        <end position="842"/>
    </location>
</feature>
<dbReference type="EC" id="3.4.-.-" evidence="19"/>
<comment type="subunit">
    <text evidence="5">Monomer.</text>
</comment>
<evidence type="ECO:0000256" key="15">
    <source>
        <dbReference type="ARBA" id="ARBA00022989"/>
    </source>
</evidence>
<evidence type="ECO:0000256" key="6">
    <source>
        <dbReference type="ARBA" id="ARBA00022438"/>
    </source>
</evidence>
<dbReference type="AlphaFoldDB" id="A0A1S9DNG7"/>
<feature type="region of interest" description="Disordered" evidence="20">
    <location>
        <begin position="17"/>
        <end position="50"/>
    </location>
</feature>
<evidence type="ECO:0000256" key="14">
    <source>
        <dbReference type="ARBA" id="ARBA00022833"/>
    </source>
</evidence>
<feature type="transmembrane region" description="Helical" evidence="21">
    <location>
        <begin position="458"/>
        <end position="478"/>
    </location>
</feature>
<dbReference type="GO" id="GO:0005576">
    <property type="term" value="C:extracellular region"/>
    <property type="evidence" value="ECO:0007669"/>
    <property type="project" value="UniProtKB-SubCell"/>
</dbReference>
<reference evidence="24 25" key="1">
    <citation type="submission" date="2016-10" db="EMBL/GenBank/DDBJ databases">
        <title>Genome sequencing of Aspergillus oryzae BCC7051.</title>
        <authorList>
            <person name="Thammarongtham C."/>
            <person name="Vorapreeda T."/>
            <person name="Nookaew I."/>
            <person name="Srisuk T."/>
            <person name="Land M."/>
            <person name="Jeennor S."/>
            <person name="Laoteng K."/>
        </authorList>
    </citation>
    <scope>NUCLEOTIDE SEQUENCE [LARGE SCALE GENOMIC DNA]</scope>
    <source>
        <strain evidence="24 25">BCC7051</strain>
    </source>
</reference>
<comment type="cofactor">
    <cofactor evidence="1">
        <name>Zn(2+)</name>
        <dbReference type="ChEBI" id="CHEBI:29105"/>
    </cofactor>
</comment>
<evidence type="ECO:0000256" key="8">
    <source>
        <dbReference type="ARBA" id="ARBA00022525"/>
    </source>
</evidence>
<sequence length="1135" mass="126349">MATDKGVTTKLVDDHNGRYYTEPATDSKGTYQVETRPYEESTNSHASNPFADPEVAERYALIYEKAQYECRHVFDPTLTWTPEEERALVRKLDWRCVMFFGLQVDRGNLVQAVSDNLLDDLNLSSNDYNTGNTIFYISFLLAELPSQLISKKIGPDRWIPMQISLWSIVATCQAGLMGRSSFYATRALLGILEGGFIPDIVLWLSYFYTSKELPTRLSIFWTALSLTTIVTSFMAFGILHMRGVLGWAGWRWLFLIEGLITLLIGLASFFRMPASAVETKKWFRPKGWFTDREVRIVVNRVLRDDPSKGDMHNRQAITLPRLWNALCDYDLWPIYLIGLIAYTPMVPVKSYITLTLKDLGFNTFVTNLLTIPNNVGHIILLLALTRLSVWLNERSLTSMLQCVWTLPCVIALRFWPGTMENAWGTFSVVTVLLSYPYCHAIVVGWASKNSNNVGTRTVSAALYNMCVQLGNIIGNNVYREDDKPKYRRGNAVLLALNILGVLLFIGTKVYYILRNRHRERVWNSMTEEQRQDYLNNTTDTGSNLLTPNQNKPIKLPPETSRSQKSKDSRSAKPSNQSIVIYHLTIGETPRITKLIQVDPMSWPVQPKSSPPPWTVGKPLNLARSCPTLISAKVLALTPHDMRRAFVGGWRWNLKHIEGGGEDEFPEDIQLEDLLEGSQQLEDFAYAYPERNRVFGGKAHDDTVNYLYEELKKTGYYDVYKQPQVHLWSNADQTLKVGDEEIEAKTMTYSPSVEVTADVAVVKNLGCSEADYPSDVEGKVALIKRGECPFGDKSVLAAKAKAAASIVYNNVAGSMAGTLGAAQSDKGPYSAIVGISLEDGQKLIKLAEAGSVSVDLWVDSKQENRTTYNVVAQTKGGDPNNVVALGGHTDSVEAGPGINDDGSGIISNLVIAKALTQYSVKNAVRFLFWTAEEFGLLGSNYYVSHLNATELNKIRLYLNFDMIASPNYALMIYDGDGSAFNQSGPAGSAQIEKLFEDYYDSIDLPHIPTQFDGRSDYEAFILNGIPSGGLFTGAEGIMSEENASRWGGQAGVAYDANYHAAGDNMTNLNHEAFLINSKATAFAVATYANDLSSIPKRNTTSSLHRRARTMRPFGKRAPKTHAHVSGSGCWHSQVEA</sequence>
<feature type="transmembrane region" description="Helical" evidence="21">
    <location>
        <begin position="490"/>
        <end position="513"/>
    </location>
</feature>
<dbReference type="GO" id="GO:0022857">
    <property type="term" value="F:transmembrane transporter activity"/>
    <property type="evidence" value="ECO:0007669"/>
    <property type="project" value="InterPro"/>
</dbReference>
<keyword evidence="9 19" id="KW-0645">Protease</keyword>
<feature type="region of interest" description="Disordered" evidence="20">
    <location>
        <begin position="534"/>
        <end position="574"/>
    </location>
</feature>
<dbReference type="Proteomes" id="UP000190312">
    <property type="component" value="Unassembled WGS sequence"/>
</dbReference>
<feature type="region of interest" description="Disordered" evidence="20">
    <location>
        <begin position="1114"/>
        <end position="1135"/>
    </location>
</feature>
<dbReference type="SUPFAM" id="SSF52025">
    <property type="entry name" value="PA domain"/>
    <property type="match status" value="1"/>
</dbReference>
<evidence type="ECO:0000256" key="21">
    <source>
        <dbReference type="SAM" id="Phobius"/>
    </source>
</evidence>
<protein>
    <recommendedName>
        <fullName evidence="19">Peptide hydrolase</fullName>
        <ecNumber evidence="19">3.4.-.-</ecNumber>
    </recommendedName>
</protein>
<dbReference type="PANTHER" id="PTHR43791">
    <property type="entry name" value="PERMEASE-RELATED"/>
    <property type="match status" value="1"/>
</dbReference>
<keyword evidence="7" id="KW-0813">Transport</keyword>
<dbReference type="Pfam" id="PF04389">
    <property type="entry name" value="Peptidase_M28"/>
    <property type="match status" value="1"/>
</dbReference>
<evidence type="ECO:0000256" key="13">
    <source>
        <dbReference type="ARBA" id="ARBA00022801"/>
    </source>
</evidence>
<feature type="transmembrane region" description="Helical" evidence="21">
    <location>
        <begin position="422"/>
        <end position="446"/>
    </location>
</feature>
<keyword evidence="18" id="KW-0325">Glycoprotein</keyword>
<comment type="caution">
    <text evidence="24">The sequence shown here is derived from an EMBL/GenBank/DDBJ whole genome shotgun (WGS) entry which is preliminary data.</text>
</comment>
<dbReference type="Gene3D" id="1.20.1250.20">
    <property type="entry name" value="MFS general substrate transporter like domains"/>
    <property type="match status" value="1"/>
</dbReference>
<dbReference type="InterPro" id="IPR007484">
    <property type="entry name" value="Peptidase_M28"/>
</dbReference>
<dbReference type="InterPro" id="IPR003137">
    <property type="entry name" value="PA_domain"/>
</dbReference>
<evidence type="ECO:0000256" key="18">
    <source>
        <dbReference type="ARBA" id="ARBA00023180"/>
    </source>
</evidence>
<dbReference type="OrthoDB" id="1935484at2759"/>
<keyword evidence="10 21" id="KW-0812">Transmembrane</keyword>
<proteinExistence type="inferred from homology"/>
<dbReference type="VEuPathDB" id="FungiDB:AO090003000354"/>
<feature type="transmembrane region" description="Helical" evidence="21">
    <location>
        <begin position="332"/>
        <end position="352"/>
    </location>
</feature>
<dbReference type="InterPro" id="IPR036259">
    <property type="entry name" value="MFS_trans_sf"/>
</dbReference>
<feature type="transmembrane region" description="Helical" evidence="21">
    <location>
        <begin position="396"/>
        <end position="415"/>
    </location>
</feature>
<dbReference type="GO" id="GO:0004177">
    <property type="term" value="F:aminopeptidase activity"/>
    <property type="evidence" value="ECO:0007669"/>
    <property type="project" value="UniProtKB-KW"/>
</dbReference>
<dbReference type="GO" id="GO:0008237">
    <property type="term" value="F:metallopeptidase activity"/>
    <property type="evidence" value="ECO:0007669"/>
    <property type="project" value="UniProtKB-KW"/>
</dbReference>
<evidence type="ECO:0000256" key="10">
    <source>
        <dbReference type="ARBA" id="ARBA00022692"/>
    </source>
</evidence>
<gene>
    <name evidence="24" type="ORF">OAory_01063580</name>
</gene>
<evidence type="ECO:0000256" key="3">
    <source>
        <dbReference type="ARBA" id="ARBA00004613"/>
    </source>
</evidence>
<evidence type="ECO:0000256" key="12">
    <source>
        <dbReference type="ARBA" id="ARBA00022729"/>
    </source>
</evidence>
<evidence type="ECO:0000256" key="4">
    <source>
        <dbReference type="ARBA" id="ARBA00005957"/>
    </source>
</evidence>
<evidence type="ECO:0000256" key="20">
    <source>
        <dbReference type="SAM" id="MobiDB-lite"/>
    </source>
</evidence>
<dbReference type="FunFam" id="3.40.630.10:FF:000054">
    <property type="entry name" value="Peptide hydrolase"/>
    <property type="match status" value="1"/>
</dbReference>
<keyword evidence="11 19" id="KW-0479">Metal-binding</keyword>
<dbReference type="PANTHER" id="PTHR43791:SF29">
    <property type="entry name" value="MAJOR FACILITATOR SUPERFAMILY (MFS) PROFILE DOMAIN-CONTAINING PROTEIN"/>
    <property type="match status" value="1"/>
</dbReference>
<keyword evidence="17 21" id="KW-0472">Membrane</keyword>
<evidence type="ECO:0000256" key="17">
    <source>
        <dbReference type="ARBA" id="ARBA00023136"/>
    </source>
</evidence>
<keyword evidence="13 19" id="KW-0378">Hydrolase</keyword>
<feature type="transmembrane region" description="Helical" evidence="21">
    <location>
        <begin position="364"/>
        <end position="384"/>
    </location>
</feature>
<keyword evidence="8" id="KW-0964">Secreted</keyword>
<dbReference type="VEuPathDB" id="FungiDB:AO090003000352"/>
<name>A0A1S9DNG7_ASPOZ</name>
<dbReference type="EMBL" id="MKZY01000004">
    <property type="protein sequence ID" value="OOO10550.1"/>
    <property type="molecule type" value="Genomic_DNA"/>
</dbReference>
<keyword evidence="12" id="KW-0732">Signal</keyword>